<dbReference type="Proteomes" id="UP000029084">
    <property type="component" value="Chromosome"/>
</dbReference>
<dbReference type="InterPro" id="IPR005746">
    <property type="entry name" value="Thioredoxin"/>
</dbReference>
<dbReference type="OrthoDB" id="35385at2157"/>
<gene>
    <name evidence="6" type="ORF">HA72_0776</name>
    <name evidence="7" type="ORF">MsedA_0791</name>
    <name evidence="8" type="ORF">MsedB_0792</name>
    <name evidence="9" type="ORF">MsedC_0791</name>
    <name evidence="10" type="ORF">MsedD_0792</name>
    <name evidence="11" type="ORF">MsedE_0791</name>
</gene>
<evidence type="ECO:0000313" key="11">
    <source>
        <dbReference type="EMBL" id="AKV82849.1"/>
    </source>
</evidence>
<keyword evidence="2" id="KW-0249">Electron transport</keyword>
<organism evidence="6 12">
    <name type="scientific">Metallosphaera sedula</name>
    <dbReference type="NCBI Taxonomy" id="43687"/>
    <lineage>
        <taxon>Archaea</taxon>
        <taxon>Thermoproteota</taxon>
        <taxon>Thermoprotei</taxon>
        <taxon>Sulfolobales</taxon>
        <taxon>Sulfolobaceae</taxon>
        <taxon>Metallosphaera</taxon>
    </lineage>
</organism>
<dbReference type="Gene3D" id="3.40.30.10">
    <property type="entry name" value="Glutaredoxin"/>
    <property type="match status" value="1"/>
</dbReference>
<evidence type="ECO:0000256" key="3">
    <source>
        <dbReference type="ARBA" id="ARBA00023157"/>
    </source>
</evidence>
<dbReference type="PRINTS" id="PR00421">
    <property type="entry name" value="THIOREDOXIN"/>
</dbReference>
<evidence type="ECO:0000313" key="16">
    <source>
        <dbReference type="Proteomes" id="UP000062475"/>
    </source>
</evidence>
<name>A0A088E575_9CREN</name>
<evidence type="ECO:0000313" key="6">
    <source>
        <dbReference type="EMBL" id="AIM26937.1"/>
    </source>
</evidence>
<evidence type="ECO:0000256" key="2">
    <source>
        <dbReference type="ARBA" id="ARBA00022982"/>
    </source>
</evidence>
<accession>A0A088E575</accession>
<evidence type="ECO:0000313" key="13">
    <source>
        <dbReference type="Proteomes" id="UP000056255"/>
    </source>
</evidence>
<dbReference type="OMA" id="QRVDMIN"/>
<dbReference type="EMBL" id="CP012173">
    <property type="protein sequence ID" value="AKV76109.1"/>
    <property type="molecule type" value="Genomic_DNA"/>
</dbReference>
<dbReference type="RefSeq" id="WP_012020738.1">
    <property type="nucleotide sequence ID" value="NZ_CP008822.1"/>
</dbReference>
<dbReference type="NCBIfam" id="TIGR01068">
    <property type="entry name" value="thioredoxin"/>
    <property type="match status" value="1"/>
</dbReference>
<evidence type="ECO:0000313" key="9">
    <source>
        <dbReference type="EMBL" id="AKV78360.1"/>
    </source>
</evidence>
<evidence type="ECO:0000313" key="10">
    <source>
        <dbReference type="EMBL" id="AKV80605.1"/>
    </source>
</evidence>
<evidence type="ECO:0000313" key="15">
    <source>
        <dbReference type="Proteomes" id="UP000062398"/>
    </source>
</evidence>
<evidence type="ECO:0000256" key="1">
    <source>
        <dbReference type="ARBA" id="ARBA00022448"/>
    </source>
</evidence>
<evidence type="ECO:0000313" key="12">
    <source>
        <dbReference type="Proteomes" id="UP000029084"/>
    </source>
</evidence>
<dbReference type="PANTHER" id="PTHR45663">
    <property type="entry name" value="GEO12009P1"/>
    <property type="match status" value="1"/>
</dbReference>
<keyword evidence="1" id="KW-0813">Transport</keyword>
<dbReference type="InterPro" id="IPR013766">
    <property type="entry name" value="Thioredoxin_domain"/>
</dbReference>
<evidence type="ECO:0000313" key="17">
    <source>
        <dbReference type="Proteomes" id="UP000068832"/>
    </source>
</evidence>
<dbReference type="GO" id="GO:0015035">
    <property type="term" value="F:protein-disulfide reductase activity"/>
    <property type="evidence" value="ECO:0007669"/>
    <property type="project" value="InterPro"/>
</dbReference>
<evidence type="ECO:0000313" key="14">
    <source>
        <dbReference type="Proteomes" id="UP000061362"/>
    </source>
</evidence>
<evidence type="ECO:0000313" key="8">
    <source>
        <dbReference type="EMBL" id="AKV76109.1"/>
    </source>
</evidence>
<dbReference type="GO" id="GO:0005737">
    <property type="term" value="C:cytoplasm"/>
    <property type="evidence" value="ECO:0007669"/>
    <property type="project" value="TreeGrafter"/>
</dbReference>
<dbReference type="Proteomes" id="UP000062398">
    <property type="component" value="Chromosome"/>
</dbReference>
<dbReference type="Pfam" id="PF00085">
    <property type="entry name" value="Thioredoxin"/>
    <property type="match status" value="1"/>
</dbReference>
<dbReference type="EMBL" id="CP012172">
    <property type="protein sequence ID" value="AKV73867.1"/>
    <property type="molecule type" value="Genomic_DNA"/>
</dbReference>
<dbReference type="GeneID" id="91755236"/>
<keyword evidence="3" id="KW-1015">Disulfide bond</keyword>
<dbReference type="Proteomes" id="UP000062475">
    <property type="component" value="Chromosome"/>
</dbReference>
<reference evidence="14 15" key="2">
    <citation type="journal article" date="2015" name="Genome Announc.">
        <title>Complete Genome Sequences of Evolved Arsenate-Resistant Metallosphaera sedula Strains.</title>
        <authorList>
            <person name="Ai C."/>
            <person name="McCarthy S."/>
            <person name="Schackwitz W."/>
            <person name="Martin J."/>
            <person name="Lipzen A."/>
            <person name="Blum P."/>
        </authorList>
    </citation>
    <scope>NUCLEOTIDE SEQUENCE [LARGE SCALE GENOMIC DNA]</scope>
    <source>
        <strain evidence="9 15">ARS120-1</strain>
        <strain evidence="10 14">ARS120-2</strain>
        <strain evidence="7 17">ARS50-1</strain>
        <strain evidence="8 16">ARS50-2</strain>
    </source>
</reference>
<dbReference type="Proteomes" id="UP000068832">
    <property type="component" value="Chromosome"/>
</dbReference>
<dbReference type="CDD" id="cd02947">
    <property type="entry name" value="TRX_family"/>
    <property type="match status" value="1"/>
</dbReference>
<dbReference type="PATRIC" id="fig|43687.5.peg.795"/>
<dbReference type="AlphaFoldDB" id="A0A088E575"/>
<dbReference type="Proteomes" id="UP000061362">
    <property type="component" value="Chromosome"/>
</dbReference>
<evidence type="ECO:0000259" key="5">
    <source>
        <dbReference type="PROSITE" id="PS51352"/>
    </source>
</evidence>
<sequence>MSVENDPELEALIRKKIKQMMKQGKDMEKEQRELIAHLDSRNFDEFIRKNKVAVVDFWAEWCAPCLILAPIIEELAMDYPQVGFGKLNSDENQDIAGRYGVMSLPTVIFFKNGEPVDEVIGAVPREELEIRLKSLLGD</sequence>
<dbReference type="PROSITE" id="PS00194">
    <property type="entry name" value="THIOREDOXIN_1"/>
    <property type="match status" value="1"/>
</dbReference>
<dbReference type="EMBL" id="CP008822">
    <property type="protein sequence ID" value="AIM26937.1"/>
    <property type="molecule type" value="Genomic_DNA"/>
</dbReference>
<dbReference type="EMBL" id="CP012174">
    <property type="protein sequence ID" value="AKV78360.1"/>
    <property type="molecule type" value="Genomic_DNA"/>
</dbReference>
<feature type="domain" description="Thioredoxin" evidence="5">
    <location>
        <begin position="11"/>
        <end position="137"/>
    </location>
</feature>
<proteinExistence type="predicted"/>
<dbReference type="Proteomes" id="UP000056255">
    <property type="component" value="Chromosome"/>
</dbReference>
<keyword evidence="4" id="KW-0676">Redox-active center</keyword>
<dbReference type="InterPro" id="IPR017937">
    <property type="entry name" value="Thioredoxin_CS"/>
</dbReference>
<dbReference type="EMBL" id="CP012175">
    <property type="protein sequence ID" value="AKV80605.1"/>
    <property type="molecule type" value="Genomic_DNA"/>
</dbReference>
<evidence type="ECO:0000313" key="7">
    <source>
        <dbReference type="EMBL" id="AKV73867.1"/>
    </source>
</evidence>
<dbReference type="PANTHER" id="PTHR45663:SF11">
    <property type="entry name" value="GEO12009P1"/>
    <property type="match status" value="1"/>
</dbReference>
<dbReference type="SUPFAM" id="SSF52833">
    <property type="entry name" value="Thioredoxin-like"/>
    <property type="match status" value="1"/>
</dbReference>
<reference evidence="6 12" key="1">
    <citation type="journal article" date="2014" name="J. Bacteriol.">
        <title>Role of an Archaeal PitA Transporter in the Copper and Arsenic Resistance of Metallosphaera sedula, an Extreme Thermoacidophile.</title>
        <authorList>
            <person name="McCarthy S."/>
            <person name="Ai C."/>
            <person name="Wheaton G."/>
            <person name="Tevatia R."/>
            <person name="Eckrich V."/>
            <person name="Kelly R."/>
            <person name="Blum P."/>
        </authorList>
    </citation>
    <scope>NUCLEOTIDE SEQUENCE [LARGE SCALE GENOMIC DNA]</scope>
    <source>
        <strain evidence="6 12">CuR1</strain>
    </source>
</reference>
<dbReference type="EMBL" id="CP012176">
    <property type="protein sequence ID" value="AKV82849.1"/>
    <property type="molecule type" value="Genomic_DNA"/>
</dbReference>
<protein>
    <submittedName>
        <fullName evidence="6">Thioredoxin</fullName>
    </submittedName>
</protein>
<dbReference type="PROSITE" id="PS51352">
    <property type="entry name" value="THIOREDOXIN_2"/>
    <property type="match status" value="1"/>
</dbReference>
<reference evidence="11 13" key="3">
    <citation type="submission" date="2015-07" db="EMBL/GenBank/DDBJ databases">
        <title>Physiological, transcriptional responses and genome re-sequencing of acid resistant extremely thermoacidophilic Metallosphaera sedula SARC-M1.</title>
        <authorList>
            <person name="Ai C."/>
            <person name="McCarthy S."/>
            <person name="Eckrich V."/>
            <person name="Rudrappa D."/>
            <person name="Qiu G."/>
            <person name="Blum P."/>
        </authorList>
    </citation>
    <scope>NUCLEOTIDE SEQUENCE [LARGE SCALE GENOMIC DNA]</scope>
    <source>
        <strain evidence="11 13">SARC-M1</strain>
    </source>
</reference>
<dbReference type="InterPro" id="IPR036249">
    <property type="entry name" value="Thioredoxin-like_sf"/>
</dbReference>
<evidence type="ECO:0000256" key="4">
    <source>
        <dbReference type="ARBA" id="ARBA00023284"/>
    </source>
</evidence>